<feature type="binding site" evidence="8">
    <location>
        <begin position="71"/>
        <end position="72"/>
    </location>
    <ligand>
        <name>substrate</name>
    </ligand>
</feature>
<dbReference type="STRING" id="1839801.Dform_00840"/>
<dbReference type="InterPro" id="IPR018510">
    <property type="entry name" value="DAP_epimerase_AS"/>
</dbReference>
<dbReference type="PANTHER" id="PTHR31689:SF0">
    <property type="entry name" value="DIAMINOPIMELATE EPIMERASE"/>
    <property type="match status" value="1"/>
</dbReference>
<dbReference type="PANTHER" id="PTHR31689">
    <property type="entry name" value="DIAMINOPIMELATE EPIMERASE, CHLOROPLASTIC"/>
    <property type="match status" value="1"/>
</dbReference>
<sequence>MDFTKVQSVGNDFVLIETADTKSDWSILAGAVCNRHFGVGADGLLLLMPSDKADFRMRIFNTDGSEAEACGNGLRCLVHYINAKNVSDAKNLTIETLGGVRKAEISGDSGKSRIRIGMGAPIFEPHSIPVNTELGKGGLVCGMTVNYPFQAGNVPLKLGFVSMGNPHAVYFTDKPVNEFSLAEIGPEVEKAPIFPRKTNFEVARVRSSRSIEMRVWERGVGETLACGSGACAVAVASWIMGYTGDTVDITLPGGKLTAEWSGQGDVFLTGEAEIVFTGAWLK</sequence>
<comment type="subunit">
    <text evidence="8">Homodimer.</text>
</comment>
<name>A0A1P8F6Y0_9CHLR</name>
<feature type="binding site" evidence="8">
    <location>
        <begin position="217"/>
        <end position="218"/>
    </location>
    <ligand>
        <name>substrate</name>
    </ligand>
</feature>
<evidence type="ECO:0000256" key="2">
    <source>
        <dbReference type="ARBA" id="ARBA00010219"/>
    </source>
</evidence>
<dbReference type="PROSITE" id="PS01326">
    <property type="entry name" value="DAP_EPIMERASE"/>
    <property type="match status" value="1"/>
</dbReference>
<feature type="binding site" evidence="8">
    <location>
        <position position="199"/>
    </location>
    <ligand>
        <name>substrate</name>
    </ligand>
</feature>
<dbReference type="InterPro" id="IPR001653">
    <property type="entry name" value="DAP_epimerase_DapF"/>
</dbReference>
<feature type="active site" evidence="9">
    <location>
        <position position="70"/>
    </location>
</feature>
<comment type="similarity">
    <text evidence="2 8">Belongs to the diaminopimelate epimerase family.</text>
</comment>
<dbReference type="AlphaFoldDB" id="A0A1P8F6Y0"/>
<evidence type="ECO:0000256" key="6">
    <source>
        <dbReference type="ARBA" id="ARBA00023235"/>
    </source>
</evidence>
<organism evidence="10 11">
    <name type="scientific">Dehalogenimonas formicexedens</name>
    <dbReference type="NCBI Taxonomy" id="1839801"/>
    <lineage>
        <taxon>Bacteria</taxon>
        <taxon>Bacillati</taxon>
        <taxon>Chloroflexota</taxon>
        <taxon>Dehalococcoidia</taxon>
        <taxon>Dehalococcoidales</taxon>
        <taxon>Dehalococcoidaceae</taxon>
        <taxon>Dehalogenimonas</taxon>
    </lineage>
</organism>
<feature type="site" description="Could be important to modulate the pK values of the two catalytic cysteine residues" evidence="8">
    <location>
        <position position="217"/>
    </location>
</feature>
<dbReference type="GO" id="GO:0005829">
    <property type="term" value="C:cytosol"/>
    <property type="evidence" value="ECO:0007669"/>
    <property type="project" value="TreeGrafter"/>
</dbReference>
<evidence type="ECO:0000256" key="1">
    <source>
        <dbReference type="ARBA" id="ARBA00005196"/>
    </source>
</evidence>
<accession>A0A1P8F6Y0</accession>
<dbReference type="UniPathway" id="UPA00034">
    <property type="reaction ID" value="UER00025"/>
</dbReference>
<keyword evidence="6 8" id="KW-0413">Isomerase</keyword>
<dbReference type="GO" id="GO:0009089">
    <property type="term" value="P:lysine biosynthetic process via diaminopimelate"/>
    <property type="evidence" value="ECO:0007669"/>
    <property type="project" value="UniProtKB-UniRule"/>
</dbReference>
<evidence type="ECO:0000256" key="5">
    <source>
        <dbReference type="ARBA" id="ARBA00023154"/>
    </source>
</evidence>
<dbReference type="HAMAP" id="MF_00197">
    <property type="entry name" value="DAP_epimerase"/>
    <property type="match status" value="1"/>
</dbReference>
<feature type="active site" description="Proton donor" evidence="8">
    <location>
        <position position="70"/>
    </location>
</feature>
<evidence type="ECO:0000313" key="11">
    <source>
        <dbReference type="Proteomes" id="UP000185934"/>
    </source>
</evidence>
<dbReference type="RefSeq" id="WP_076003916.1">
    <property type="nucleotide sequence ID" value="NZ_CP018258.1"/>
</dbReference>
<comment type="caution">
    <text evidence="8">Lacks conserved residue(s) required for the propagation of feature annotation.</text>
</comment>
<dbReference type="Proteomes" id="UP000185934">
    <property type="component" value="Chromosome"/>
</dbReference>
<keyword evidence="4 8" id="KW-0028">Amino-acid biosynthesis</keyword>
<comment type="catalytic activity">
    <reaction evidence="7 8">
        <text>(2S,6S)-2,6-diaminopimelate = meso-2,6-diaminopimelate</text>
        <dbReference type="Rhea" id="RHEA:15393"/>
        <dbReference type="ChEBI" id="CHEBI:57609"/>
        <dbReference type="ChEBI" id="CHEBI:57791"/>
        <dbReference type="EC" id="5.1.1.7"/>
    </reaction>
</comment>
<protein>
    <recommendedName>
        <fullName evidence="3 8">Diaminopimelate epimerase</fullName>
        <shortName evidence="8">DAP epimerase</shortName>
        <ecNumber evidence="3 8">5.1.1.7</ecNumber>
    </recommendedName>
    <alternativeName>
        <fullName evidence="8">PLP-independent amino acid racemase</fullName>
    </alternativeName>
</protein>
<evidence type="ECO:0000256" key="4">
    <source>
        <dbReference type="ARBA" id="ARBA00022605"/>
    </source>
</evidence>
<comment type="subcellular location">
    <subcellularLocation>
        <location evidence="8">Cytoplasm</location>
    </subcellularLocation>
</comment>
<keyword evidence="5 8" id="KW-0457">Lysine biosynthesis</keyword>
<comment type="pathway">
    <text evidence="1 8">Amino-acid biosynthesis; L-lysine biosynthesis via DAP pathway; DL-2,6-diaminopimelate from LL-2,6-diaminopimelate: step 1/1.</text>
</comment>
<feature type="binding site" evidence="8">
    <location>
        <position position="165"/>
    </location>
    <ligand>
        <name>substrate</name>
    </ligand>
</feature>
<keyword evidence="11" id="KW-1185">Reference proteome</keyword>
<feature type="active site" description="Proton acceptor" evidence="8">
    <location>
        <position position="226"/>
    </location>
</feature>
<proteinExistence type="inferred from homology"/>
<dbReference type="EC" id="5.1.1.7" evidence="3 8"/>
<evidence type="ECO:0000256" key="7">
    <source>
        <dbReference type="ARBA" id="ARBA00051712"/>
    </source>
</evidence>
<feature type="binding site" evidence="8">
    <location>
        <position position="11"/>
    </location>
    <ligand>
        <name>substrate</name>
    </ligand>
</feature>
<comment type="function">
    <text evidence="8">Catalyzes the stereoinversion of LL-2,6-diaminopimelate (L,L-DAP) to meso-diaminopimelate (meso-DAP), a precursor of L-lysine and an essential component of the bacterial peptidoglycan.</text>
</comment>
<dbReference type="GO" id="GO:0008837">
    <property type="term" value="F:diaminopimelate epimerase activity"/>
    <property type="evidence" value="ECO:0007669"/>
    <property type="project" value="UniProtKB-UniRule"/>
</dbReference>
<feature type="binding site" evidence="8">
    <location>
        <position position="61"/>
    </location>
    <ligand>
        <name>substrate</name>
    </ligand>
</feature>
<evidence type="ECO:0000256" key="3">
    <source>
        <dbReference type="ARBA" id="ARBA00013080"/>
    </source>
</evidence>
<evidence type="ECO:0000256" key="9">
    <source>
        <dbReference type="PROSITE-ProRule" id="PRU10125"/>
    </source>
</evidence>
<dbReference type="NCBIfam" id="TIGR00652">
    <property type="entry name" value="DapF"/>
    <property type="match status" value="1"/>
</dbReference>
<gene>
    <name evidence="8 10" type="primary">dapF</name>
    <name evidence="10" type="ORF">Dform_00840</name>
</gene>
<feature type="site" description="Could be important to modulate the pK values of the two catalytic cysteine residues" evidence="8">
    <location>
        <position position="167"/>
    </location>
</feature>
<dbReference type="KEGG" id="dfo:Dform_00840"/>
<reference evidence="11" key="1">
    <citation type="submission" date="2016-11" db="EMBL/GenBank/DDBJ databases">
        <title>Dehalogenimonas formicexedens sp. nov., a chlorinated alkane respiring bacterium isolated from contaminated groundwater.</title>
        <authorList>
            <person name="Key T.A."/>
            <person name="Bowman K.S."/>
            <person name="Lee I."/>
            <person name="Chun J."/>
            <person name="Albuquerque L."/>
            <person name="da Costa M.S."/>
            <person name="Rainey F.A."/>
            <person name="Moe W.M."/>
        </authorList>
    </citation>
    <scope>NUCLEOTIDE SEQUENCE [LARGE SCALE GENOMIC DNA]</scope>
    <source>
        <strain evidence="11">NSZ-14</strain>
    </source>
</reference>
<evidence type="ECO:0000256" key="8">
    <source>
        <dbReference type="HAMAP-Rule" id="MF_00197"/>
    </source>
</evidence>
<dbReference type="Gene3D" id="3.10.310.10">
    <property type="entry name" value="Diaminopimelate Epimerase, Chain A, domain 1"/>
    <property type="match status" value="2"/>
</dbReference>
<evidence type="ECO:0000313" key="10">
    <source>
        <dbReference type="EMBL" id="APV44185.1"/>
    </source>
</evidence>
<feature type="binding site" evidence="8">
    <location>
        <begin position="227"/>
        <end position="228"/>
    </location>
    <ligand>
        <name>substrate</name>
    </ligand>
</feature>
<keyword evidence="8" id="KW-0963">Cytoplasm</keyword>
<dbReference type="OrthoDB" id="9805408at2"/>
<dbReference type="EMBL" id="CP018258">
    <property type="protein sequence ID" value="APV44185.1"/>
    <property type="molecule type" value="Genomic_DNA"/>
</dbReference>
<dbReference type="Pfam" id="PF01678">
    <property type="entry name" value="DAP_epimerase"/>
    <property type="match status" value="2"/>
</dbReference>
<dbReference type="SUPFAM" id="SSF54506">
    <property type="entry name" value="Diaminopimelate epimerase-like"/>
    <property type="match status" value="2"/>
</dbReference>